<sequence>MMALAAILAVGTSLGAGLRVLCLPDDDARYDLTTATKRERQLKPASCSVCSASIDPTLVALSSGLCVPCSYKSIPMLDDDTTEQGEYSDPGGMDIDLADIVDPACDAADEAMALLQDVLDVSERVPGADVDILQTSVRDLLRLIESDHRAVVGTLHDISQALASLAESVPIEWQDYVEMLEMKFDALEHRCQATAMAVGGFVLAGTLHHLVAHAKRYGLESHRCAMIMNDLEIIAETIEEAPSELVHGLDYFAKTLDALHEYEAELTDAGQWPSVLECTDALESLTLDVGILYGDWPA</sequence>
<organism evidence="2 3">
    <name type="scientific">Saprolegnia diclina (strain VS20)</name>
    <dbReference type="NCBI Taxonomy" id="1156394"/>
    <lineage>
        <taxon>Eukaryota</taxon>
        <taxon>Sar</taxon>
        <taxon>Stramenopiles</taxon>
        <taxon>Oomycota</taxon>
        <taxon>Saprolegniomycetes</taxon>
        <taxon>Saprolegniales</taxon>
        <taxon>Saprolegniaceae</taxon>
        <taxon>Saprolegnia</taxon>
    </lineage>
</organism>
<keyword evidence="3" id="KW-1185">Reference proteome</keyword>
<feature type="signal peptide" evidence="1">
    <location>
        <begin position="1"/>
        <end position="17"/>
    </location>
</feature>
<dbReference type="EMBL" id="JH767153">
    <property type="protein sequence ID" value="EQC34873.1"/>
    <property type="molecule type" value="Genomic_DNA"/>
</dbReference>
<evidence type="ECO:0000313" key="2">
    <source>
        <dbReference type="EMBL" id="EQC34873.1"/>
    </source>
</evidence>
<accession>T0RQK1</accession>
<gene>
    <name evidence="2" type="ORF">SDRG_07674</name>
</gene>
<protein>
    <recommendedName>
        <fullName evidence="4">Secreted protein</fullName>
    </recommendedName>
</protein>
<evidence type="ECO:0000313" key="3">
    <source>
        <dbReference type="Proteomes" id="UP000030762"/>
    </source>
</evidence>
<dbReference type="VEuPathDB" id="FungiDB:SDRG_07674"/>
<dbReference type="OMA" id="RYGLESH"/>
<evidence type="ECO:0000256" key="1">
    <source>
        <dbReference type="SAM" id="SignalP"/>
    </source>
</evidence>
<name>T0RQK1_SAPDV</name>
<dbReference type="OrthoDB" id="10307334at2759"/>
<dbReference type="RefSeq" id="XP_008611745.1">
    <property type="nucleotide sequence ID" value="XM_008613523.1"/>
</dbReference>
<feature type="chain" id="PRO_5004571011" description="Secreted protein" evidence="1">
    <location>
        <begin position="18"/>
        <end position="298"/>
    </location>
</feature>
<proteinExistence type="predicted"/>
<dbReference type="AlphaFoldDB" id="T0RQK1"/>
<dbReference type="InParanoid" id="T0RQK1"/>
<dbReference type="Proteomes" id="UP000030762">
    <property type="component" value="Unassembled WGS sequence"/>
</dbReference>
<evidence type="ECO:0008006" key="4">
    <source>
        <dbReference type="Google" id="ProtNLM"/>
    </source>
</evidence>
<keyword evidence="1" id="KW-0732">Signal</keyword>
<dbReference type="GeneID" id="19948401"/>
<reference evidence="2 3" key="1">
    <citation type="submission" date="2012-04" db="EMBL/GenBank/DDBJ databases">
        <title>The Genome Sequence of Saprolegnia declina VS20.</title>
        <authorList>
            <consortium name="The Broad Institute Genome Sequencing Platform"/>
            <person name="Russ C."/>
            <person name="Nusbaum C."/>
            <person name="Tyler B."/>
            <person name="van West P."/>
            <person name="Dieguez-Uribeondo J."/>
            <person name="de Bruijn I."/>
            <person name="Tripathy S."/>
            <person name="Jiang R."/>
            <person name="Young S.K."/>
            <person name="Zeng Q."/>
            <person name="Gargeya S."/>
            <person name="Fitzgerald M."/>
            <person name="Haas B."/>
            <person name="Abouelleil A."/>
            <person name="Alvarado L."/>
            <person name="Arachchi H.M."/>
            <person name="Berlin A."/>
            <person name="Chapman S.B."/>
            <person name="Goldberg J."/>
            <person name="Griggs A."/>
            <person name="Gujja S."/>
            <person name="Hansen M."/>
            <person name="Howarth C."/>
            <person name="Imamovic A."/>
            <person name="Larimer J."/>
            <person name="McCowen C."/>
            <person name="Montmayeur A."/>
            <person name="Murphy C."/>
            <person name="Neiman D."/>
            <person name="Pearson M."/>
            <person name="Priest M."/>
            <person name="Roberts A."/>
            <person name="Saif S."/>
            <person name="Shea T."/>
            <person name="Sisk P."/>
            <person name="Sykes S."/>
            <person name="Wortman J."/>
            <person name="Nusbaum C."/>
            <person name="Birren B."/>
        </authorList>
    </citation>
    <scope>NUCLEOTIDE SEQUENCE [LARGE SCALE GENOMIC DNA]</scope>
    <source>
        <strain evidence="2 3">VS20</strain>
    </source>
</reference>